<evidence type="ECO:0000313" key="3">
    <source>
        <dbReference type="Proteomes" id="UP001200307"/>
    </source>
</evidence>
<dbReference type="AlphaFoldDB" id="A0AAW4YJW3"/>
<dbReference type="Proteomes" id="UP001200307">
    <property type="component" value="Unassembled WGS sequence"/>
</dbReference>
<evidence type="ECO:0000259" key="1">
    <source>
        <dbReference type="SMART" id="SM00901"/>
    </source>
</evidence>
<organism evidence="2 3">
    <name type="scientific">Segatella copri</name>
    <dbReference type="NCBI Taxonomy" id="165179"/>
    <lineage>
        <taxon>Bacteria</taxon>
        <taxon>Pseudomonadati</taxon>
        <taxon>Bacteroidota</taxon>
        <taxon>Bacteroidia</taxon>
        <taxon>Bacteroidales</taxon>
        <taxon>Prevotellaceae</taxon>
        <taxon>Segatella</taxon>
    </lineage>
</organism>
<evidence type="ECO:0000313" key="2">
    <source>
        <dbReference type="EMBL" id="MCE4122687.1"/>
    </source>
</evidence>
<dbReference type="EMBL" id="JAJTVO010000018">
    <property type="protein sequence ID" value="MCE4122687.1"/>
    <property type="molecule type" value="Genomic_DNA"/>
</dbReference>
<protein>
    <submittedName>
        <fullName evidence="2">FRG domain-containing protein</fullName>
    </submittedName>
</protein>
<reference evidence="2" key="1">
    <citation type="submission" date="2021-12" db="EMBL/GenBank/DDBJ databases">
        <authorList>
            <person name="Lv X."/>
        </authorList>
    </citation>
    <scope>NUCLEOTIDE SEQUENCE</scope>
    <source>
        <strain evidence="2">HF2106</strain>
    </source>
</reference>
<feature type="domain" description="FRG" evidence="1">
    <location>
        <begin position="69"/>
        <end position="194"/>
    </location>
</feature>
<comment type="caution">
    <text evidence="2">The sequence shown here is derived from an EMBL/GenBank/DDBJ whole genome shotgun (WGS) entry which is preliminary data.</text>
</comment>
<dbReference type="SMART" id="SM00901">
    <property type="entry name" value="FRG"/>
    <property type="match status" value="1"/>
</dbReference>
<dbReference type="RefSeq" id="WP_233339408.1">
    <property type="nucleotide sequence ID" value="NZ_JAJTVO010000018.1"/>
</dbReference>
<proteinExistence type="predicted"/>
<name>A0AAW4YJW3_9BACT</name>
<sequence>MGYWENKRNELIEKLPTIMDVLDRLSYGEEKWALDKSPFRLLFPSYAQDGLFEIVPGPEDKDRLIPCSLSFNCYYRGESGYHKPCRPSLYRKGMDAEHIFHECLKACELELLISDYPLTKIFDSGLQITLRNGSIYPLKLSIDAEALAQHYGIKTDLLDLTVDKFVAAFFATTRYKDGKYYPIEPKEPEYGVIYMYSDFPFDGKDMYSQHMRVVGLQPFSRPGEQAGFVLRLGPEDDFRKKACQKIKFRQDKDMSWLIFNYTNRSDKLFPKSILEEKANIIINSKFYSKQAFGLCKSRYYPDVELDVLKSYNDKLHLKIKNHPPVKFTEVEKRNVIKEWDEIGFDEFRKKVIWRETFKA</sequence>
<dbReference type="InterPro" id="IPR014966">
    <property type="entry name" value="FRG-dom"/>
</dbReference>
<accession>A0AAW4YJW3</accession>
<dbReference type="Pfam" id="PF08867">
    <property type="entry name" value="FRG"/>
    <property type="match status" value="1"/>
</dbReference>
<gene>
    <name evidence="2" type="ORF">LYY06_10490</name>
</gene>